<gene>
    <name evidence="1" type="ORF">O7A60_24720</name>
</gene>
<dbReference type="EMBL" id="JAPYKS010000021">
    <property type="protein sequence ID" value="MEI9411946.1"/>
    <property type="molecule type" value="Genomic_DNA"/>
</dbReference>
<evidence type="ECO:0000313" key="1">
    <source>
        <dbReference type="EMBL" id="MEI9411946.1"/>
    </source>
</evidence>
<name>A0ABU8L1V4_9HYPH</name>
<accession>A0ABU8L1V4</accession>
<evidence type="ECO:0000313" key="2">
    <source>
        <dbReference type="Proteomes" id="UP001387293"/>
    </source>
</evidence>
<sequence>MDREPLQFPVPGERISDFLQAGKILVIKRRRILKLQQHRPLHGLNRSCMISAP</sequence>
<dbReference type="Proteomes" id="UP001387293">
    <property type="component" value="Unassembled WGS sequence"/>
</dbReference>
<proteinExistence type="predicted"/>
<keyword evidence="2" id="KW-1185">Reference proteome</keyword>
<comment type="caution">
    <text evidence="1">The sequence shown here is derived from an EMBL/GenBank/DDBJ whole genome shotgun (WGS) entry which is preliminary data.</text>
</comment>
<organism evidence="1 2">
    <name type="scientific">Mesorhizobium salmacidum</name>
    <dbReference type="NCBI Taxonomy" id="3015171"/>
    <lineage>
        <taxon>Bacteria</taxon>
        <taxon>Pseudomonadati</taxon>
        <taxon>Pseudomonadota</taxon>
        <taxon>Alphaproteobacteria</taxon>
        <taxon>Hyphomicrobiales</taxon>
        <taxon>Phyllobacteriaceae</taxon>
        <taxon>Mesorhizobium</taxon>
    </lineage>
</organism>
<dbReference type="RefSeq" id="WP_337108404.1">
    <property type="nucleotide sequence ID" value="NZ_JAPYKS010000021.1"/>
</dbReference>
<reference evidence="1 2" key="1">
    <citation type="submission" date="2022-12" db="EMBL/GenBank/DDBJ databases">
        <authorList>
            <person name="Muema E."/>
        </authorList>
    </citation>
    <scope>NUCLEOTIDE SEQUENCE [LARGE SCALE GENOMIC DNA]</scope>
    <source>
        <strain evidence="2">1326</strain>
    </source>
</reference>
<protein>
    <submittedName>
        <fullName evidence="1">Uncharacterized protein</fullName>
    </submittedName>
</protein>